<organism evidence="1">
    <name type="scientific">Clastoptera arizonana</name>
    <name type="common">Arizona spittle bug</name>
    <dbReference type="NCBI Taxonomy" id="38151"/>
    <lineage>
        <taxon>Eukaryota</taxon>
        <taxon>Metazoa</taxon>
        <taxon>Ecdysozoa</taxon>
        <taxon>Arthropoda</taxon>
        <taxon>Hexapoda</taxon>
        <taxon>Insecta</taxon>
        <taxon>Pterygota</taxon>
        <taxon>Neoptera</taxon>
        <taxon>Paraneoptera</taxon>
        <taxon>Hemiptera</taxon>
        <taxon>Auchenorrhyncha</taxon>
        <taxon>Cercopoidea</taxon>
        <taxon>Clastopteridae</taxon>
        <taxon>Clastoptera</taxon>
    </lineage>
</organism>
<proteinExistence type="predicted"/>
<protein>
    <submittedName>
        <fullName evidence="1">Uncharacterized protein</fullName>
    </submittedName>
</protein>
<reference evidence="1" key="1">
    <citation type="submission" date="2015-12" db="EMBL/GenBank/DDBJ databases">
        <title>De novo transcriptome assembly of four potential Pierce s Disease insect vectors from Arizona vineyards.</title>
        <authorList>
            <person name="Tassone E.E."/>
        </authorList>
    </citation>
    <scope>NUCLEOTIDE SEQUENCE</scope>
</reference>
<evidence type="ECO:0000313" key="1">
    <source>
        <dbReference type="EMBL" id="JAS13887.1"/>
    </source>
</evidence>
<feature type="non-terminal residue" evidence="1">
    <location>
        <position position="179"/>
    </location>
</feature>
<gene>
    <name evidence="1" type="ORF">g.11470</name>
</gene>
<dbReference type="AlphaFoldDB" id="A0A1B6CKA6"/>
<dbReference type="EMBL" id="GEDC01023411">
    <property type="protein sequence ID" value="JAS13887.1"/>
    <property type="molecule type" value="Transcribed_RNA"/>
</dbReference>
<sequence length="179" mass="19677">MPPVFRNLKMPSAPIKIEDTSQEYKGETITDIQNYLETFNKEIQGGETTVVQQVTEVDEVVTGDPVSEEGGTYYVDQAGHYYYQQDGQQVMTVVSGIADPNTEVDGNDASYVMQAQNAHETITPEDNNSNDIGDEAQMILGGTDTYQTVTIVPSETNPGEVSYVLIVQQPDEEKDKVDG</sequence>
<accession>A0A1B6CKA6</accession>
<name>A0A1B6CKA6_9HEMI</name>